<dbReference type="Proteomes" id="UP000319836">
    <property type="component" value="Unassembled WGS sequence"/>
</dbReference>
<evidence type="ECO:0000313" key="3">
    <source>
        <dbReference type="Proteomes" id="UP000319836"/>
    </source>
</evidence>
<reference evidence="2 3" key="1">
    <citation type="journal article" date="2019" name="Nat. Microbiol.">
        <title>Mediterranean grassland soil C-N compound turnover is dependent on rainfall and depth, and is mediated by genomically divergent microorganisms.</title>
        <authorList>
            <person name="Diamond S."/>
            <person name="Andeer P.F."/>
            <person name="Li Z."/>
            <person name="Crits-Christoph A."/>
            <person name="Burstein D."/>
            <person name="Anantharaman K."/>
            <person name="Lane K.R."/>
            <person name="Thomas B.C."/>
            <person name="Pan C."/>
            <person name="Northen T.R."/>
            <person name="Banfield J.F."/>
        </authorList>
    </citation>
    <scope>NUCLEOTIDE SEQUENCE [LARGE SCALE GENOMIC DNA]</scope>
    <source>
        <strain evidence="2">WS_10</strain>
    </source>
</reference>
<dbReference type="SUPFAM" id="SSF50494">
    <property type="entry name" value="Trypsin-like serine proteases"/>
    <property type="match status" value="1"/>
</dbReference>
<dbReference type="GO" id="GO:0004252">
    <property type="term" value="F:serine-type endopeptidase activity"/>
    <property type="evidence" value="ECO:0007669"/>
    <property type="project" value="InterPro"/>
</dbReference>
<sequence length="272" mass="28416">MRETIKLVCAAVLGAALWGLSVSAERGPTRSTSADSRPRAAAGISEARDLSAGFENAAATVSPSVVTIIAARQVTVDEDPMLQMMRQFFGNDAVPDGGTREEVQRALGSGVIVSKAGHILTNYHVVKGAQQVTVRLSDGRKLDARVTQVDSRTDLAVLRVHAGLRPAPIGDSSRLRIGEWVVAVGNPFGFTSTVTAGIVSAKGRTQMGLAQREDFIQTDAAINPGNSGGPLVNLRGEVVGINTAIFSQNGGYMGIGFAIPINLAKSILRNGA</sequence>
<dbReference type="PRINTS" id="PR00834">
    <property type="entry name" value="PROTEASES2C"/>
</dbReference>
<dbReference type="PANTHER" id="PTHR22939:SF129">
    <property type="entry name" value="SERINE PROTEASE HTRA2, MITOCHONDRIAL"/>
    <property type="match status" value="1"/>
</dbReference>
<name>A0A538U858_UNCEI</name>
<dbReference type="PANTHER" id="PTHR22939">
    <property type="entry name" value="SERINE PROTEASE FAMILY S1C HTRA-RELATED"/>
    <property type="match status" value="1"/>
</dbReference>
<dbReference type="InterPro" id="IPR001940">
    <property type="entry name" value="Peptidase_S1C"/>
</dbReference>
<dbReference type="AlphaFoldDB" id="A0A538U858"/>
<accession>A0A538U858</accession>
<evidence type="ECO:0000256" key="1">
    <source>
        <dbReference type="SAM" id="SignalP"/>
    </source>
</evidence>
<protein>
    <submittedName>
        <fullName evidence="2">Trypsin-like serine protease</fullName>
    </submittedName>
</protein>
<feature type="chain" id="PRO_5021817580" evidence="1">
    <location>
        <begin position="25"/>
        <end position="272"/>
    </location>
</feature>
<dbReference type="Gene3D" id="2.40.10.120">
    <property type="match status" value="1"/>
</dbReference>
<keyword evidence="2" id="KW-0645">Protease</keyword>
<comment type="caution">
    <text evidence="2">The sequence shown here is derived from an EMBL/GenBank/DDBJ whole genome shotgun (WGS) entry which is preliminary data.</text>
</comment>
<dbReference type="Pfam" id="PF13365">
    <property type="entry name" value="Trypsin_2"/>
    <property type="match status" value="1"/>
</dbReference>
<dbReference type="GO" id="GO:0006508">
    <property type="term" value="P:proteolysis"/>
    <property type="evidence" value="ECO:0007669"/>
    <property type="project" value="UniProtKB-KW"/>
</dbReference>
<evidence type="ECO:0000313" key="2">
    <source>
        <dbReference type="EMBL" id="TMQ72075.1"/>
    </source>
</evidence>
<dbReference type="EMBL" id="VBPA01000079">
    <property type="protein sequence ID" value="TMQ72075.1"/>
    <property type="molecule type" value="Genomic_DNA"/>
</dbReference>
<keyword evidence="2" id="KW-0378">Hydrolase</keyword>
<feature type="signal peptide" evidence="1">
    <location>
        <begin position="1"/>
        <end position="24"/>
    </location>
</feature>
<organism evidence="2 3">
    <name type="scientific">Eiseniibacteriota bacterium</name>
    <dbReference type="NCBI Taxonomy" id="2212470"/>
    <lineage>
        <taxon>Bacteria</taxon>
        <taxon>Candidatus Eiseniibacteriota</taxon>
    </lineage>
</organism>
<gene>
    <name evidence="2" type="ORF">E6K80_03710</name>
</gene>
<keyword evidence="1" id="KW-0732">Signal</keyword>
<proteinExistence type="predicted"/>
<dbReference type="InterPro" id="IPR009003">
    <property type="entry name" value="Peptidase_S1_PA"/>
</dbReference>